<comment type="similarity">
    <text evidence="6">Belongs to the HepT RNase toxin family.</text>
</comment>
<evidence type="ECO:0000256" key="1">
    <source>
        <dbReference type="ARBA" id="ARBA00022553"/>
    </source>
</evidence>
<keyword evidence="4" id="KW-0547">Nucleotide-binding</keyword>
<accession>A0AAU9EBI3</accession>
<dbReference type="Gene3D" id="1.20.120.580">
    <property type="entry name" value="bsu32300-like"/>
    <property type="match status" value="1"/>
</dbReference>
<dbReference type="AlphaFoldDB" id="A0AAU9EBI3"/>
<dbReference type="KEGG" id="dmp:FAK_15190"/>
<evidence type="ECO:0000256" key="6">
    <source>
        <dbReference type="ARBA" id="ARBA00024207"/>
    </source>
</evidence>
<evidence type="ECO:0000256" key="4">
    <source>
        <dbReference type="ARBA" id="ARBA00022741"/>
    </source>
</evidence>
<evidence type="ECO:0000313" key="7">
    <source>
        <dbReference type="EMBL" id="BEQ14453.1"/>
    </source>
</evidence>
<dbReference type="Pfam" id="PF01934">
    <property type="entry name" value="HepT-like"/>
    <property type="match status" value="1"/>
</dbReference>
<evidence type="ECO:0000313" key="8">
    <source>
        <dbReference type="Proteomes" id="UP001366166"/>
    </source>
</evidence>
<dbReference type="Proteomes" id="UP001366166">
    <property type="component" value="Chromosome"/>
</dbReference>
<gene>
    <name evidence="7" type="ORF">FAK_15190</name>
</gene>
<dbReference type="InterPro" id="IPR037038">
    <property type="entry name" value="HepT-like_sf"/>
</dbReference>
<dbReference type="EMBL" id="AP028679">
    <property type="protein sequence ID" value="BEQ14453.1"/>
    <property type="molecule type" value="Genomic_DNA"/>
</dbReference>
<dbReference type="PANTHER" id="PTHR34139">
    <property type="entry name" value="UPF0331 PROTEIN MJ0127"/>
    <property type="match status" value="1"/>
</dbReference>
<dbReference type="GO" id="GO:0004540">
    <property type="term" value="F:RNA nuclease activity"/>
    <property type="evidence" value="ECO:0007669"/>
    <property type="project" value="InterPro"/>
</dbReference>
<organism evidence="7 8">
    <name type="scientific">Desulfoferula mesophila</name>
    <dbReference type="NCBI Taxonomy" id="3058419"/>
    <lineage>
        <taxon>Bacteria</taxon>
        <taxon>Pseudomonadati</taxon>
        <taxon>Thermodesulfobacteriota</taxon>
        <taxon>Desulfarculia</taxon>
        <taxon>Desulfarculales</taxon>
        <taxon>Desulfarculaceae</taxon>
        <taxon>Desulfoferula</taxon>
    </lineage>
</organism>
<dbReference type="GO" id="GO:0016787">
    <property type="term" value="F:hydrolase activity"/>
    <property type="evidence" value="ECO:0007669"/>
    <property type="project" value="UniProtKB-KW"/>
</dbReference>
<protein>
    <submittedName>
        <fullName evidence="7">DUF86 domain-containing protein</fullName>
    </submittedName>
</protein>
<keyword evidence="1" id="KW-0597">Phosphoprotein</keyword>
<dbReference type="GO" id="GO:0110001">
    <property type="term" value="C:toxin-antitoxin complex"/>
    <property type="evidence" value="ECO:0007669"/>
    <property type="project" value="InterPro"/>
</dbReference>
<dbReference type="PANTHER" id="PTHR34139:SF1">
    <property type="entry name" value="RNASE MJ1380-RELATED"/>
    <property type="match status" value="1"/>
</dbReference>
<dbReference type="GO" id="GO:0000166">
    <property type="term" value="F:nucleotide binding"/>
    <property type="evidence" value="ECO:0007669"/>
    <property type="project" value="UniProtKB-KW"/>
</dbReference>
<reference evidence="8" key="1">
    <citation type="journal article" date="2023" name="Arch. Microbiol.">
        <title>Desulfoferula mesophilus gen. nov. sp. nov., a mesophilic sulfate-reducing bacterium isolated from a brackish lake sediment.</title>
        <authorList>
            <person name="Watanabe T."/>
            <person name="Yabe T."/>
            <person name="Tsuji J.M."/>
            <person name="Fukui M."/>
        </authorList>
    </citation>
    <scope>NUCLEOTIDE SEQUENCE [LARGE SCALE GENOMIC DNA]</scope>
    <source>
        <strain evidence="8">12FAK</strain>
    </source>
</reference>
<keyword evidence="2" id="KW-1277">Toxin-antitoxin system</keyword>
<evidence type="ECO:0000256" key="5">
    <source>
        <dbReference type="ARBA" id="ARBA00022801"/>
    </source>
</evidence>
<sequence length="117" mass="13134">MTNRPDPLVYLEDILQSLRMIRSYIATSSEKAFLDDPQLQDAVIRRLLVIGEASARMPEAYKLAHPDIPWHKMSGMRNRLVHGYAEVDMSLVWDTVQNDLPPLETSLGGLLGGTDVT</sequence>
<evidence type="ECO:0000256" key="3">
    <source>
        <dbReference type="ARBA" id="ARBA00022722"/>
    </source>
</evidence>
<dbReference type="InterPro" id="IPR051813">
    <property type="entry name" value="HepT_RNase_toxin"/>
</dbReference>
<keyword evidence="5" id="KW-0378">Hydrolase</keyword>
<keyword evidence="8" id="KW-1185">Reference proteome</keyword>
<dbReference type="InterPro" id="IPR008201">
    <property type="entry name" value="HepT-like"/>
</dbReference>
<keyword evidence="3" id="KW-0540">Nuclease</keyword>
<name>A0AAU9EBI3_9BACT</name>
<dbReference type="RefSeq" id="WP_338606159.1">
    <property type="nucleotide sequence ID" value="NZ_AP028679.1"/>
</dbReference>
<evidence type="ECO:0000256" key="2">
    <source>
        <dbReference type="ARBA" id="ARBA00022649"/>
    </source>
</evidence>
<proteinExistence type="inferred from homology"/>